<reference evidence="1 2" key="1">
    <citation type="submission" date="2020-01" db="EMBL/GenBank/DDBJ databases">
        <title>Complete and circular genome sequences of six lactobacillus isolates from horses.</title>
        <authorList>
            <person name="Hassan H.M."/>
        </authorList>
    </citation>
    <scope>NUCLEOTIDE SEQUENCE [LARGE SCALE GENOMIC DNA]</scope>
    <source>
        <strain evidence="1 2">1D</strain>
    </source>
</reference>
<proteinExistence type="predicted"/>
<gene>
    <name evidence="1" type="ORF">GTO85_04830</name>
</gene>
<accession>A0A7H9E993</accession>
<sequence>MNKEIEALSLDELEKIREKLFQLGLLTRDADLSNKIYEVIDLVEKKMEAKKHARTNQGNC</sequence>
<dbReference type="Proteomes" id="UP000510660">
    <property type="component" value="Chromosome"/>
</dbReference>
<evidence type="ECO:0000313" key="2">
    <source>
        <dbReference type="Proteomes" id="UP000510660"/>
    </source>
</evidence>
<dbReference type="AlphaFoldDB" id="A0A7H9E993"/>
<protein>
    <submittedName>
        <fullName evidence="1">Uncharacterized protein</fullName>
    </submittedName>
</protein>
<organism evidence="1 2">
    <name type="scientific">Lactobacillus crispatus</name>
    <dbReference type="NCBI Taxonomy" id="47770"/>
    <lineage>
        <taxon>Bacteria</taxon>
        <taxon>Bacillati</taxon>
        <taxon>Bacillota</taxon>
        <taxon>Bacilli</taxon>
        <taxon>Lactobacillales</taxon>
        <taxon>Lactobacillaceae</taxon>
        <taxon>Lactobacillus</taxon>
    </lineage>
</organism>
<dbReference type="EMBL" id="CP047415">
    <property type="protein sequence ID" value="QLL73742.1"/>
    <property type="molecule type" value="Genomic_DNA"/>
</dbReference>
<evidence type="ECO:0000313" key="1">
    <source>
        <dbReference type="EMBL" id="QLL73742.1"/>
    </source>
</evidence>
<name>A0A7H9E993_9LACO</name>
<dbReference type="RefSeq" id="WP_060463979.1">
    <property type="nucleotide sequence ID" value="NZ_CP047415.1"/>
</dbReference>